<feature type="region of interest" description="Disordered" evidence="1">
    <location>
        <begin position="205"/>
        <end position="267"/>
    </location>
</feature>
<protein>
    <recommendedName>
        <fullName evidence="2">START domain-containing protein</fullName>
    </recommendedName>
</protein>
<dbReference type="InterPro" id="IPR023393">
    <property type="entry name" value="START-like_dom_sf"/>
</dbReference>
<gene>
    <name evidence="3" type="ORF">TeGR_g13686</name>
</gene>
<reference evidence="3 4" key="1">
    <citation type="journal article" date="2023" name="Commun. Biol.">
        <title>Genome analysis of Parmales, the sister group of diatoms, reveals the evolutionary specialization of diatoms from phago-mixotrophs to photoautotrophs.</title>
        <authorList>
            <person name="Ban H."/>
            <person name="Sato S."/>
            <person name="Yoshikawa S."/>
            <person name="Yamada K."/>
            <person name="Nakamura Y."/>
            <person name="Ichinomiya M."/>
            <person name="Sato N."/>
            <person name="Blanc-Mathieu R."/>
            <person name="Endo H."/>
            <person name="Kuwata A."/>
            <person name="Ogata H."/>
        </authorList>
    </citation>
    <scope>NUCLEOTIDE SEQUENCE [LARGE SCALE GENOMIC DNA]</scope>
</reference>
<dbReference type="InterPro" id="IPR002913">
    <property type="entry name" value="START_lipid-bd_dom"/>
</dbReference>
<accession>A0ABQ6MRY8</accession>
<feature type="compositionally biased region" description="Polar residues" evidence="1">
    <location>
        <begin position="215"/>
        <end position="224"/>
    </location>
</feature>
<feature type="compositionally biased region" description="Basic and acidic residues" evidence="1">
    <location>
        <begin position="335"/>
        <end position="344"/>
    </location>
</feature>
<dbReference type="SMART" id="SM00234">
    <property type="entry name" value="START"/>
    <property type="match status" value="1"/>
</dbReference>
<evidence type="ECO:0000256" key="1">
    <source>
        <dbReference type="SAM" id="MobiDB-lite"/>
    </source>
</evidence>
<dbReference type="SUPFAM" id="SSF55961">
    <property type="entry name" value="Bet v1-like"/>
    <property type="match status" value="1"/>
</dbReference>
<dbReference type="Pfam" id="PF01852">
    <property type="entry name" value="START"/>
    <property type="match status" value="1"/>
</dbReference>
<dbReference type="PANTHER" id="PTHR19308:SF56">
    <property type="entry name" value="START DOMAIN-CONTAINING PROTEIN"/>
    <property type="match status" value="1"/>
</dbReference>
<dbReference type="CDD" id="cd00177">
    <property type="entry name" value="START"/>
    <property type="match status" value="1"/>
</dbReference>
<dbReference type="EMBL" id="BRYB01001720">
    <property type="protein sequence ID" value="GMI31938.1"/>
    <property type="molecule type" value="Genomic_DNA"/>
</dbReference>
<dbReference type="PANTHER" id="PTHR19308">
    <property type="entry name" value="PHOSPHATIDYLCHOLINE TRANSFER PROTEIN"/>
    <property type="match status" value="1"/>
</dbReference>
<dbReference type="PROSITE" id="PS50848">
    <property type="entry name" value="START"/>
    <property type="match status" value="1"/>
</dbReference>
<dbReference type="Gene3D" id="3.30.530.20">
    <property type="match status" value="1"/>
</dbReference>
<sequence>MDMALDVISDCSSEEWRFVTAKREVSIFSRITPSSNGMHEVKSVTTVSAGVDDILRHLTNPNRRRSKKDSVFESKVIETDPSNDTTTLYRAQKMPWPLKVRDFVLVSKVIRLKSGPRAGGAVWAVWSTVHPDYPPTEERVRAQCKCLSWILEPVTDWKTNVTYLLQVDLQGSLPTKIKNKIMTQDAMCAADLSRYFAKKLASGGKDEWGADKPSSPLQEPSNPNRPAEGKPGSKSRSATARAHDERGANADRGRRGTGNYVNSSTFGLWNGVKRTGSKLAGGVFGATGEEAKDDDARSERSNRSSKGGSTEYQWKPMSKNSREYFKEILSTQASERNERHDALARGRRNSTGSNRSSGSKGSIEGAERPTWKSLKSNSREYFDRFLGKAEEGFDEADYERTPPASPADLLPTGSNGQNLLDAAAHAVRTKSSLPKLAGGESSNSASGESSGGRQRRGSGGSGSLRGIKVGLISPAGSREYERRGPRSGQSQGSEDYKASNAGGSREYGRREPKSDMSAGDMMEAAAKNNSGTSDHSYERNARGPISGASAGSDYAYERRPVRSGFSEVSSSDMMEAQSKLNVHRDTEWKQEGGGEQKELSPVSPKGEARVGGGRRLAGGIRLAAIDGGQHEKEKSST</sequence>
<feature type="compositionally biased region" description="Basic and acidic residues" evidence="1">
    <location>
        <begin position="582"/>
        <end position="598"/>
    </location>
</feature>
<keyword evidence="4" id="KW-1185">Reference proteome</keyword>
<organism evidence="3 4">
    <name type="scientific">Tetraparma gracilis</name>
    <dbReference type="NCBI Taxonomy" id="2962635"/>
    <lineage>
        <taxon>Eukaryota</taxon>
        <taxon>Sar</taxon>
        <taxon>Stramenopiles</taxon>
        <taxon>Ochrophyta</taxon>
        <taxon>Bolidophyceae</taxon>
        <taxon>Parmales</taxon>
        <taxon>Triparmaceae</taxon>
        <taxon>Tetraparma</taxon>
    </lineage>
</organism>
<proteinExistence type="predicted"/>
<dbReference type="Proteomes" id="UP001165060">
    <property type="component" value="Unassembled WGS sequence"/>
</dbReference>
<name>A0ABQ6MRY8_9STRA</name>
<dbReference type="InterPro" id="IPR051213">
    <property type="entry name" value="START_lipid_transfer"/>
</dbReference>
<evidence type="ECO:0000313" key="4">
    <source>
        <dbReference type="Proteomes" id="UP001165060"/>
    </source>
</evidence>
<feature type="region of interest" description="Disordered" evidence="1">
    <location>
        <begin position="391"/>
        <end position="615"/>
    </location>
</feature>
<feature type="compositionally biased region" description="Basic and acidic residues" evidence="1">
    <location>
        <begin position="241"/>
        <end position="254"/>
    </location>
</feature>
<evidence type="ECO:0000259" key="2">
    <source>
        <dbReference type="PROSITE" id="PS50848"/>
    </source>
</evidence>
<feature type="region of interest" description="Disordered" evidence="1">
    <location>
        <begin position="280"/>
        <end position="374"/>
    </location>
</feature>
<feature type="compositionally biased region" description="Low complexity" evidence="1">
    <location>
        <begin position="437"/>
        <end position="452"/>
    </location>
</feature>
<feature type="compositionally biased region" description="Low complexity" evidence="1">
    <location>
        <begin position="349"/>
        <end position="362"/>
    </location>
</feature>
<feature type="domain" description="START" evidence="2">
    <location>
        <begin position="12"/>
        <end position="176"/>
    </location>
</feature>
<evidence type="ECO:0000313" key="3">
    <source>
        <dbReference type="EMBL" id="GMI31938.1"/>
    </source>
</evidence>
<comment type="caution">
    <text evidence="3">The sequence shown here is derived from an EMBL/GenBank/DDBJ whole genome shotgun (WGS) entry which is preliminary data.</text>
</comment>